<evidence type="ECO:0000313" key="3">
    <source>
        <dbReference type="EMBL" id="WRY33887.1"/>
    </source>
</evidence>
<reference evidence="3 4" key="1">
    <citation type="submission" date="2023-09" db="EMBL/GenBank/DDBJ databases">
        <title>Thioclava shenzhenensis sp. nov., a multidrug resistant bacteria-antagonizing species isolated from coastal seawater.</title>
        <authorList>
            <person name="Long M."/>
        </authorList>
    </citation>
    <scope>NUCLEOTIDE SEQUENCE [LARGE SCALE GENOMIC DNA]</scope>
    <source>
        <strain evidence="3 4">FTW29</strain>
    </source>
</reference>
<dbReference type="EMBL" id="CP135443">
    <property type="protein sequence ID" value="WRY33887.1"/>
    <property type="molecule type" value="Genomic_DNA"/>
</dbReference>
<dbReference type="InterPro" id="IPR049492">
    <property type="entry name" value="BD-FAE-like_dom"/>
</dbReference>
<evidence type="ECO:0000259" key="2">
    <source>
        <dbReference type="Pfam" id="PF20434"/>
    </source>
</evidence>
<proteinExistence type="predicted"/>
<dbReference type="Proteomes" id="UP001623290">
    <property type="component" value="Chromosome"/>
</dbReference>
<protein>
    <recommendedName>
        <fullName evidence="2">BD-FAE-like domain-containing protein</fullName>
    </recommendedName>
</protein>
<dbReference type="PANTHER" id="PTHR48081">
    <property type="entry name" value="AB HYDROLASE SUPERFAMILY PROTEIN C4A8.06C"/>
    <property type="match status" value="1"/>
</dbReference>
<dbReference type="InterPro" id="IPR029058">
    <property type="entry name" value="AB_hydrolase_fold"/>
</dbReference>
<accession>A0ABZ1DYP2</accession>
<evidence type="ECO:0000313" key="4">
    <source>
        <dbReference type="Proteomes" id="UP001623290"/>
    </source>
</evidence>
<dbReference type="SUPFAM" id="SSF53474">
    <property type="entry name" value="alpha/beta-Hydrolases"/>
    <property type="match status" value="1"/>
</dbReference>
<name>A0ABZ1DYP2_9RHOB</name>
<organism evidence="3 4">
    <name type="scientific">Thioclava litoralis</name>
    <dbReference type="NCBI Taxonomy" id="3076557"/>
    <lineage>
        <taxon>Bacteria</taxon>
        <taxon>Pseudomonadati</taxon>
        <taxon>Pseudomonadota</taxon>
        <taxon>Alphaproteobacteria</taxon>
        <taxon>Rhodobacterales</taxon>
        <taxon>Paracoccaceae</taxon>
        <taxon>Thioclava</taxon>
    </lineage>
</organism>
<sequence>MSSFDCSTHVYTTSSHKKGEVDLHVDLYRPKESSGPVPLVVWLHAGGFRTGSRQSWTHAKIAQIFVDEGYAFAALDYRLARPPAVLSWPTQQKLSELLNDGETHCPGLNESFRGRRPMAVVEDVCAFFGWITAREAEFGLSGEYLLAGASAGGISVLNTLFLAEHLGRTLPPIRAAFVLSGGFAFPSFMGATRTPILAIHNPADERVDFSAIMLLKEKRPEQVELIVAHRQKHGFPMVIPEEPMAAGIGRFITFDRRMQNGLPLRRMPLILDAPGTYAADSLIAVS</sequence>
<dbReference type="Pfam" id="PF20434">
    <property type="entry name" value="BD-FAE"/>
    <property type="match status" value="1"/>
</dbReference>
<keyword evidence="1" id="KW-0378">Hydrolase</keyword>
<feature type="domain" description="BD-FAE-like" evidence="2">
    <location>
        <begin position="26"/>
        <end position="81"/>
    </location>
</feature>
<evidence type="ECO:0000256" key="1">
    <source>
        <dbReference type="ARBA" id="ARBA00022801"/>
    </source>
</evidence>
<keyword evidence="4" id="KW-1185">Reference proteome</keyword>
<dbReference type="Gene3D" id="3.40.50.1820">
    <property type="entry name" value="alpha/beta hydrolase"/>
    <property type="match status" value="1"/>
</dbReference>
<dbReference type="InterPro" id="IPR050300">
    <property type="entry name" value="GDXG_lipolytic_enzyme"/>
</dbReference>
<dbReference type="RefSeq" id="WP_406720981.1">
    <property type="nucleotide sequence ID" value="NZ_CP135443.1"/>
</dbReference>
<gene>
    <name evidence="3" type="ORF">RPE78_00920</name>
</gene>